<accession>A0A388M4V7</accession>
<organism evidence="4 5">
    <name type="scientific">Chara braunii</name>
    <name type="common">Braun's stonewort</name>
    <dbReference type="NCBI Taxonomy" id="69332"/>
    <lineage>
        <taxon>Eukaryota</taxon>
        <taxon>Viridiplantae</taxon>
        <taxon>Streptophyta</taxon>
        <taxon>Charophyceae</taxon>
        <taxon>Charales</taxon>
        <taxon>Characeae</taxon>
        <taxon>Chara</taxon>
    </lineage>
</organism>
<dbReference type="NCBIfam" id="TIGR00756">
    <property type="entry name" value="PPR"/>
    <property type="match status" value="2"/>
</dbReference>
<feature type="compositionally biased region" description="Basic and acidic residues" evidence="3">
    <location>
        <begin position="647"/>
        <end position="660"/>
    </location>
</feature>
<feature type="compositionally biased region" description="Basic and acidic residues" evidence="3">
    <location>
        <begin position="690"/>
        <end position="705"/>
    </location>
</feature>
<sequence>MTANVVHYTTLIDACLRCKWIKRAFDIFSQMRTENIQPNQITFTLMLEACGFLGDLEQAMEMADMMRCSGIEMDRISFQTLMSLCATHADVDAAQHVLDWMTESNLPPDEDIHTSMILTYCNADRVDEALQILRNAVVEKHFRLSTEAYAHLINRFGKLKQPGRAMEVFRMIQENGLSPTTQIYKATISSFHDAKFSELEPAMDLFEEGISRGLLNNFDLSRLEWGEEKALTVNLVNEGPGVSVTALLALLRMLKRKNLRPEQVNLMTTSDKLLTDQEWIVPAITTSLLEEQLKLPYVFAREFGVLTIQGKALDRCLSKRCILPTSSIIMQTDSDRDSDWTASSSLARVKHIWAGEWETLQQARMEEVRKEKGTTAKELENISNWAEMTKGMSREEKRTFFVEMFRERRILAMREKRIKERYGKVVRLKKRVGDFGYIYGSDPNEAHNTGEGRVVVKLYREPSDDTPSSREGALSGELEEEEELPISPHGKHLTPTRTNSQQPPEGLDLNPRAGFRRTEREESRVQADDKVEDGACHESRVENEVEERADKAAGEDLPEFDGRPITRTHATPMSGEVSRQERLMKEGAATAVDSAEGGFLPLARAEIGHTLSGHEDASGHADPSGQGKSVIDENQKTANSQQSAASTHEHPLEDSEHGVVEAEGTPNEQQRSVAVGEVLVAQDQEEDGERESGSEERKVGGEGERGGAVIQCQAVTKSGAKCKRRLTEEEVKAQGGVVKCWQHR</sequence>
<name>A0A388M4V7_CHABU</name>
<dbReference type="PROSITE" id="PS51375">
    <property type="entry name" value="PPR"/>
    <property type="match status" value="4"/>
</dbReference>
<evidence type="ECO:0000313" key="5">
    <source>
        <dbReference type="Proteomes" id="UP000265515"/>
    </source>
</evidence>
<feature type="compositionally biased region" description="Polar residues" evidence="3">
    <location>
        <begin position="636"/>
        <end position="646"/>
    </location>
</feature>
<dbReference type="Gene3D" id="1.25.40.10">
    <property type="entry name" value="Tetratricopeptide repeat domain"/>
    <property type="match status" value="2"/>
</dbReference>
<keyword evidence="1" id="KW-0677">Repeat</keyword>
<evidence type="ECO:0000256" key="2">
    <source>
        <dbReference type="PROSITE-ProRule" id="PRU00708"/>
    </source>
</evidence>
<evidence type="ECO:0000256" key="3">
    <source>
        <dbReference type="SAM" id="MobiDB-lite"/>
    </source>
</evidence>
<feature type="region of interest" description="Disordered" evidence="3">
    <location>
        <begin position="606"/>
        <end position="705"/>
    </location>
</feature>
<dbReference type="AlphaFoldDB" id="A0A388M4V7"/>
<feature type="region of interest" description="Disordered" evidence="3">
    <location>
        <begin position="459"/>
        <end position="579"/>
    </location>
</feature>
<feature type="repeat" description="PPR" evidence="2">
    <location>
        <begin position="74"/>
        <end position="108"/>
    </location>
</feature>
<dbReference type="InterPro" id="IPR011990">
    <property type="entry name" value="TPR-like_helical_dom_sf"/>
</dbReference>
<dbReference type="PANTHER" id="PTHR47936">
    <property type="entry name" value="PPR_LONG DOMAIN-CONTAINING PROTEIN"/>
    <property type="match status" value="1"/>
</dbReference>
<evidence type="ECO:0000256" key="1">
    <source>
        <dbReference type="ARBA" id="ARBA00022737"/>
    </source>
</evidence>
<gene>
    <name evidence="4" type="ORF">CBR_g49408</name>
</gene>
<dbReference type="EMBL" id="BFEA01000750">
    <property type="protein sequence ID" value="GBG89618.1"/>
    <property type="molecule type" value="Genomic_DNA"/>
</dbReference>
<dbReference type="Gramene" id="GBG89618">
    <property type="protein sequence ID" value="GBG89618"/>
    <property type="gene ID" value="CBR_g49408"/>
</dbReference>
<dbReference type="Pfam" id="PF01535">
    <property type="entry name" value="PPR"/>
    <property type="match status" value="1"/>
</dbReference>
<dbReference type="InterPro" id="IPR002885">
    <property type="entry name" value="PPR_rpt"/>
</dbReference>
<feature type="repeat" description="PPR" evidence="2">
    <location>
        <begin position="145"/>
        <end position="179"/>
    </location>
</feature>
<dbReference type="Pfam" id="PF13041">
    <property type="entry name" value="PPR_2"/>
    <property type="match status" value="1"/>
</dbReference>
<dbReference type="Pfam" id="PF13812">
    <property type="entry name" value="PPR_3"/>
    <property type="match status" value="1"/>
</dbReference>
<feature type="repeat" description="PPR" evidence="2">
    <location>
        <begin position="4"/>
        <end position="38"/>
    </location>
</feature>
<dbReference type="PANTHER" id="PTHR47936:SF1">
    <property type="entry name" value="PENTATRICOPEPTIDE REPEAT-CONTAINING PROTEIN GUN1, CHLOROPLASTIC"/>
    <property type="match status" value="1"/>
</dbReference>
<feature type="compositionally biased region" description="Basic and acidic residues" evidence="3">
    <location>
        <begin position="516"/>
        <end position="564"/>
    </location>
</feature>
<keyword evidence="5" id="KW-1185">Reference proteome</keyword>
<evidence type="ECO:0000313" key="4">
    <source>
        <dbReference type="EMBL" id="GBG89618.1"/>
    </source>
</evidence>
<dbReference type="OrthoDB" id="185373at2759"/>
<dbReference type="Proteomes" id="UP000265515">
    <property type="component" value="Unassembled WGS sequence"/>
</dbReference>
<evidence type="ECO:0008006" key="6">
    <source>
        <dbReference type="Google" id="ProtNLM"/>
    </source>
</evidence>
<comment type="caution">
    <text evidence="4">The sequence shown here is derived from an EMBL/GenBank/DDBJ whole genome shotgun (WGS) entry which is preliminary data.</text>
</comment>
<protein>
    <recommendedName>
        <fullName evidence="6">Pentacotripeptide-repeat region of PRORP domain-containing protein</fullName>
    </recommendedName>
</protein>
<dbReference type="STRING" id="69332.A0A388M4V7"/>
<proteinExistence type="predicted"/>
<reference evidence="4 5" key="1">
    <citation type="journal article" date="2018" name="Cell">
        <title>The Chara Genome: Secondary Complexity and Implications for Plant Terrestrialization.</title>
        <authorList>
            <person name="Nishiyama T."/>
            <person name="Sakayama H."/>
            <person name="Vries J.D."/>
            <person name="Buschmann H."/>
            <person name="Saint-Marcoux D."/>
            <person name="Ullrich K.K."/>
            <person name="Haas F.B."/>
            <person name="Vanderstraeten L."/>
            <person name="Becker D."/>
            <person name="Lang D."/>
            <person name="Vosolsobe S."/>
            <person name="Rombauts S."/>
            <person name="Wilhelmsson P.K.I."/>
            <person name="Janitza P."/>
            <person name="Kern R."/>
            <person name="Heyl A."/>
            <person name="Rumpler F."/>
            <person name="Villalobos L.I.A.C."/>
            <person name="Clay J.M."/>
            <person name="Skokan R."/>
            <person name="Toyoda A."/>
            <person name="Suzuki Y."/>
            <person name="Kagoshima H."/>
            <person name="Schijlen E."/>
            <person name="Tajeshwar N."/>
            <person name="Catarino B."/>
            <person name="Hetherington A.J."/>
            <person name="Saltykova A."/>
            <person name="Bonnot C."/>
            <person name="Breuninger H."/>
            <person name="Symeonidi A."/>
            <person name="Radhakrishnan G.V."/>
            <person name="Van Nieuwerburgh F."/>
            <person name="Deforce D."/>
            <person name="Chang C."/>
            <person name="Karol K.G."/>
            <person name="Hedrich R."/>
            <person name="Ulvskov P."/>
            <person name="Glockner G."/>
            <person name="Delwiche C.F."/>
            <person name="Petrasek J."/>
            <person name="Van de Peer Y."/>
            <person name="Friml J."/>
            <person name="Beilby M."/>
            <person name="Dolan L."/>
            <person name="Kohara Y."/>
            <person name="Sugano S."/>
            <person name="Fujiyama A."/>
            <person name="Delaux P.-M."/>
            <person name="Quint M."/>
            <person name="TheiBen G."/>
            <person name="Hagemann M."/>
            <person name="Harholt J."/>
            <person name="Dunand C."/>
            <person name="Zachgo S."/>
            <person name="Langdale J."/>
            <person name="Maumus F."/>
            <person name="Straeten D.V.D."/>
            <person name="Gould S.B."/>
            <person name="Rensing S.A."/>
        </authorList>
    </citation>
    <scope>NUCLEOTIDE SEQUENCE [LARGE SCALE GENOMIC DNA]</scope>
    <source>
        <strain evidence="4 5">S276</strain>
    </source>
</reference>
<feature type="repeat" description="PPR" evidence="2">
    <location>
        <begin position="39"/>
        <end position="73"/>
    </location>
</feature>